<dbReference type="InterPro" id="IPR041338">
    <property type="entry name" value="OSBS_N"/>
</dbReference>
<dbReference type="InterPro" id="IPR036849">
    <property type="entry name" value="Enolase-like_C_sf"/>
</dbReference>
<comment type="catalytic activity">
    <reaction evidence="4">
        <text>(1R,6R)-6-hydroxy-2-succinyl-cyclohexa-2,4-diene-1-carboxylate = 2-succinylbenzoate + H2O</text>
        <dbReference type="Rhea" id="RHEA:10196"/>
        <dbReference type="ChEBI" id="CHEBI:15377"/>
        <dbReference type="ChEBI" id="CHEBI:18325"/>
        <dbReference type="ChEBI" id="CHEBI:58689"/>
        <dbReference type="EC" id="4.2.1.113"/>
    </reaction>
</comment>
<dbReference type="PANTHER" id="PTHR48073">
    <property type="entry name" value="O-SUCCINYLBENZOATE SYNTHASE-RELATED"/>
    <property type="match status" value="1"/>
</dbReference>
<sequence length="345" mass="38914">MLTDLKFEFRPYQCPFRQPLLTHHGLWSVRKGILIRLTDTHSGLHRYGEIAPIPWFGSETLEQALEWCRQLPEQISVTHLFGIPDTLPACQFGFESAGLALQDPDGFHKDLSDLAFCGLLPAGEAALTEAGSLYEQGYRVLKWKIGVGEWQREWQVFTELINLIQQWPQDCRLRLDANGGLTDREAREWLTLCDQVNHHSPGRIEFLEQPLSPHHPTELLQLSQDYQTPIALDESVAQLSQFRALRRWPGILVVKPSLIGSRRAVQAEIDQHPGQDLVFSSALETLIGTWQGITLAGSLQAKTACPRALGWGVGSFFPTGDPLTLLRASAEERETLLQEVWDFYG</sequence>
<dbReference type="Pfam" id="PF13378">
    <property type="entry name" value="MR_MLE_C"/>
    <property type="match status" value="1"/>
</dbReference>
<comment type="pathway">
    <text evidence="4">Quinol/quinone metabolism; 1,4-dihydroxy-2-naphthoate biosynthesis; 1,4-dihydroxy-2-naphthoate from chorismate: step 4/7.</text>
</comment>
<dbReference type="NCBIfam" id="NF002739">
    <property type="entry name" value="PRK02714.1"/>
    <property type="match status" value="1"/>
</dbReference>
<accession>A0ABT0CEE8</accession>
<protein>
    <recommendedName>
        <fullName evidence="4 5">o-succinylbenzoate synthase</fullName>
        <shortName evidence="4">OSB synthase</shortName>
        <shortName evidence="4">OSBS</shortName>
        <ecNumber evidence="4 5">4.2.1.113</ecNumber>
    </recommendedName>
    <alternativeName>
        <fullName evidence="4">4-(2'-carboxyphenyl)-4-oxybutyric acid synthase</fullName>
    </alternativeName>
    <alternativeName>
        <fullName evidence="4">o-succinylbenzoic acid synthase</fullName>
    </alternativeName>
</protein>
<comment type="function">
    <text evidence="4">Converts 2-succinyl-6-hydroxy-2,4-cyclohexadiene-1-carboxylate (SHCHC) to 2-succinylbenzoate (OSB).</text>
</comment>
<dbReference type="SUPFAM" id="SSF51604">
    <property type="entry name" value="Enolase C-terminal domain-like"/>
    <property type="match status" value="1"/>
</dbReference>
<evidence type="ECO:0000256" key="5">
    <source>
        <dbReference type="NCBIfam" id="TIGR01927"/>
    </source>
</evidence>
<dbReference type="GO" id="GO:0043748">
    <property type="term" value="F:O-succinylbenzoate synthase activity"/>
    <property type="evidence" value="ECO:0007669"/>
    <property type="project" value="UniProtKB-EC"/>
</dbReference>
<feature type="binding site" evidence="4">
    <location>
        <position position="208"/>
    </location>
    <ligand>
        <name>Mg(2+)</name>
        <dbReference type="ChEBI" id="CHEBI:18420"/>
    </ligand>
</feature>
<evidence type="ECO:0000313" key="7">
    <source>
        <dbReference type="EMBL" id="MCJ2544159.1"/>
    </source>
</evidence>
<evidence type="ECO:0000256" key="1">
    <source>
        <dbReference type="ARBA" id="ARBA00022723"/>
    </source>
</evidence>
<name>A0ABT0CEE8_THEVL</name>
<dbReference type="Pfam" id="PF21508">
    <property type="entry name" value="MenC_N"/>
    <property type="match status" value="1"/>
</dbReference>
<evidence type="ECO:0000256" key="4">
    <source>
        <dbReference type="HAMAP-Rule" id="MF_00470"/>
    </source>
</evidence>
<organism evidence="7 8">
    <name type="scientific">Thermostichus vulcanus str. 'Rupite'</name>
    <dbReference type="NCBI Taxonomy" id="2813851"/>
    <lineage>
        <taxon>Bacteria</taxon>
        <taxon>Bacillati</taxon>
        <taxon>Cyanobacteriota</taxon>
        <taxon>Cyanophyceae</taxon>
        <taxon>Thermostichales</taxon>
        <taxon>Thermostichaceae</taxon>
        <taxon>Thermostichus</taxon>
    </lineage>
</organism>
<feature type="active site" description="Proton donor" evidence="4">
    <location>
        <position position="144"/>
    </location>
</feature>
<dbReference type="CDD" id="cd03320">
    <property type="entry name" value="OSBS"/>
    <property type="match status" value="1"/>
</dbReference>
<feature type="binding site" evidence="4">
    <location>
        <position position="233"/>
    </location>
    <ligand>
        <name>Mg(2+)</name>
        <dbReference type="ChEBI" id="CHEBI:18420"/>
    </ligand>
</feature>
<dbReference type="HAMAP" id="MF_00470">
    <property type="entry name" value="MenC_1"/>
    <property type="match status" value="1"/>
</dbReference>
<keyword evidence="3 4" id="KW-0456">Lyase</keyword>
<reference evidence="7" key="1">
    <citation type="submission" date="2021-02" db="EMBL/GenBank/DDBJ databases">
        <title>The CRISPR/cas machinery reduction and long-range gene transfer in the hot spring cyanobacterium Synechococcus.</title>
        <authorList>
            <person name="Dvorak P."/>
            <person name="Jahodarova E."/>
            <person name="Hasler P."/>
            <person name="Poulickova A."/>
        </authorList>
    </citation>
    <scope>NUCLEOTIDE SEQUENCE</scope>
    <source>
        <strain evidence="7">Rupite</strain>
    </source>
</reference>
<dbReference type="SFLD" id="SFLDG00180">
    <property type="entry name" value="muconate_cycloisomerase"/>
    <property type="match status" value="1"/>
</dbReference>
<evidence type="ECO:0000256" key="3">
    <source>
        <dbReference type="ARBA" id="ARBA00023239"/>
    </source>
</evidence>
<dbReference type="SUPFAM" id="SSF54826">
    <property type="entry name" value="Enolase N-terminal domain-like"/>
    <property type="match status" value="1"/>
</dbReference>
<dbReference type="Gene3D" id="3.20.20.120">
    <property type="entry name" value="Enolase-like C-terminal domain"/>
    <property type="match status" value="1"/>
</dbReference>
<dbReference type="InterPro" id="IPR013342">
    <property type="entry name" value="Mandelate_racemase_C"/>
</dbReference>
<keyword evidence="1 4" id="KW-0479">Metal-binding</keyword>
<dbReference type="SFLD" id="SFLDF00009">
    <property type="entry name" value="o-succinylbenzoate_synthase"/>
    <property type="match status" value="1"/>
</dbReference>
<dbReference type="EC" id="4.2.1.113" evidence="4 5"/>
<dbReference type="InterPro" id="IPR029065">
    <property type="entry name" value="Enolase_C-like"/>
</dbReference>
<comment type="similarity">
    <text evidence="4">Belongs to the mandelate racemase/muconate lactonizing enzyme family. MenC type 1 subfamily.</text>
</comment>
<comment type="cofactor">
    <cofactor evidence="4">
        <name>a divalent metal cation</name>
        <dbReference type="ChEBI" id="CHEBI:60240"/>
    </cofactor>
</comment>
<feature type="domain" description="Mandelate racemase/muconate lactonizing enzyme C-terminal" evidence="6">
    <location>
        <begin position="123"/>
        <end position="229"/>
    </location>
</feature>
<keyword evidence="8" id="KW-1185">Reference proteome</keyword>
<comment type="caution">
    <text evidence="7">The sequence shown here is derived from an EMBL/GenBank/DDBJ whole genome shotgun (WGS) entry which is preliminary data.</text>
</comment>
<dbReference type="InterPro" id="IPR029017">
    <property type="entry name" value="Enolase-like_N"/>
</dbReference>
<feature type="active site" description="Proton acceptor" evidence="4">
    <location>
        <position position="255"/>
    </location>
</feature>
<dbReference type="PANTHER" id="PTHR48073:SF2">
    <property type="entry name" value="O-SUCCINYLBENZOATE SYNTHASE"/>
    <property type="match status" value="1"/>
</dbReference>
<evidence type="ECO:0000259" key="6">
    <source>
        <dbReference type="SMART" id="SM00922"/>
    </source>
</evidence>
<keyword evidence="2 4" id="KW-0460">Magnesium</keyword>
<dbReference type="NCBIfam" id="TIGR01927">
    <property type="entry name" value="menC_gam_Gplu"/>
    <property type="match status" value="1"/>
</dbReference>
<dbReference type="SFLD" id="SFLDS00001">
    <property type="entry name" value="Enolase"/>
    <property type="match status" value="1"/>
</dbReference>
<feature type="binding site" evidence="4">
    <location>
        <position position="176"/>
    </location>
    <ligand>
        <name>Mg(2+)</name>
        <dbReference type="ChEBI" id="CHEBI:18420"/>
    </ligand>
</feature>
<dbReference type="RefSeq" id="WP_244352419.1">
    <property type="nucleotide sequence ID" value="NZ_JAFIRA010000049.1"/>
</dbReference>
<comment type="pathway">
    <text evidence="4">Cofactor biosynthesis; phylloquinone biosynthesis.</text>
</comment>
<evidence type="ECO:0000256" key="2">
    <source>
        <dbReference type="ARBA" id="ARBA00022842"/>
    </source>
</evidence>
<evidence type="ECO:0000313" key="8">
    <source>
        <dbReference type="Proteomes" id="UP000830835"/>
    </source>
</evidence>
<dbReference type="Gene3D" id="3.30.390.10">
    <property type="entry name" value="Enolase-like, N-terminal domain"/>
    <property type="match status" value="1"/>
</dbReference>
<gene>
    <name evidence="4" type="primary">menC</name>
    <name evidence="7" type="ORF">JX360_14815</name>
</gene>
<dbReference type="EMBL" id="JAFIRA010000049">
    <property type="protein sequence ID" value="MCJ2544159.1"/>
    <property type="molecule type" value="Genomic_DNA"/>
</dbReference>
<dbReference type="InterPro" id="IPR010196">
    <property type="entry name" value="OSB_synthase_MenC1"/>
</dbReference>
<proteinExistence type="inferred from homology"/>
<dbReference type="Proteomes" id="UP000830835">
    <property type="component" value="Unassembled WGS sequence"/>
</dbReference>
<dbReference type="SMART" id="SM00922">
    <property type="entry name" value="MR_MLE"/>
    <property type="match status" value="1"/>
</dbReference>